<comment type="caution">
    <text evidence="8">The sequence shown here is derived from an EMBL/GenBank/DDBJ whole genome shotgun (WGS) entry which is preliminary data.</text>
</comment>
<keyword evidence="9" id="KW-1185">Reference proteome</keyword>
<evidence type="ECO:0000256" key="1">
    <source>
        <dbReference type="ARBA" id="ARBA00004477"/>
    </source>
</evidence>
<proteinExistence type="predicted"/>
<evidence type="ECO:0000256" key="6">
    <source>
        <dbReference type="RuleBase" id="RU363132"/>
    </source>
</evidence>
<comment type="subcellular location">
    <subcellularLocation>
        <location evidence="1 6">Endoplasmic reticulum membrane</location>
        <topology evidence="1 6">Multi-pass membrane protein</topology>
    </subcellularLocation>
</comment>
<evidence type="ECO:0000256" key="3">
    <source>
        <dbReference type="ARBA" id="ARBA00022824"/>
    </source>
</evidence>
<dbReference type="AlphaFoldDB" id="A0A8K0HYM0"/>
<dbReference type="Pfam" id="PF02453">
    <property type="entry name" value="Reticulon"/>
    <property type="match status" value="1"/>
</dbReference>
<accession>A0A8K0HYM0</accession>
<dbReference type="PROSITE" id="PS50845">
    <property type="entry name" value="RETICULON"/>
    <property type="match status" value="1"/>
</dbReference>
<evidence type="ECO:0000313" key="9">
    <source>
        <dbReference type="Proteomes" id="UP000797356"/>
    </source>
</evidence>
<reference evidence="8" key="2">
    <citation type="submission" date="2019-07" db="EMBL/GenBank/DDBJ databases">
        <authorList>
            <person name="Yang Y."/>
            <person name="Bocs S."/>
            <person name="Baudouin L."/>
        </authorList>
    </citation>
    <scope>NUCLEOTIDE SEQUENCE</scope>
    <source>
        <tissue evidence="8">Spear leaf of Hainan Tall coconut</tissue>
    </source>
</reference>
<dbReference type="OrthoDB" id="567788at2759"/>
<evidence type="ECO:0000256" key="2">
    <source>
        <dbReference type="ARBA" id="ARBA00022692"/>
    </source>
</evidence>
<evidence type="ECO:0000259" key="7">
    <source>
        <dbReference type="PROSITE" id="PS50845"/>
    </source>
</evidence>
<keyword evidence="2 6" id="KW-0812">Transmembrane</keyword>
<dbReference type="Proteomes" id="UP000797356">
    <property type="component" value="Chromosome 2"/>
</dbReference>
<dbReference type="InterPro" id="IPR045064">
    <property type="entry name" value="Reticulon-like"/>
</dbReference>
<name>A0A8K0HYM0_COCNU</name>
<organism evidence="8 9">
    <name type="scientific">Cocos nucifera</name>
    <name type="common">Coconut palm</name>
    <dbReference type="NCBI Taxonomy" id="13894"/>
    <lineage>
        <taxon>Eukaryota</taxon>
        <taxon>Viridiplantae</taxon>
        <taxon>Streptophyta</taxon>
        <taxon>Embryophyta</taxon>
        <taxon>Tracheophyta</taxon>
        <taxon>Spermatophyta</taxon>
        <taxon>Magnoliopsida</taxon>
        <taxon>Liliopsida</taxon>
        <taxon>Arecaceae</taxon>
        <taxon>Arecoideae</taxon>
        <taxon>Cocoseae</taxon>
        <taxon>Attaleinae</taxon>
        <taxon>Cocos</taxon>
    </lineage>
</organism>
<dbReference type="InterPro" id="IPR003388">
    <property type="entry name" value="Reticulon"/>
</dbReference>
<dbReference type="GO" id="GO:0009617">
    <property type="term" value="P:response to bacterium"/>
    <property type="evidence" value="ECO:0007669"/>
    <property type="project" value="InterPro"/>
</dbReference>
<evidence type="ECO:0000313" key="8">
    <source>
        <dbReference type="EMBL" id="KAG1330671.1"/>
    </source>
</evidence>
<reference evidence="8" key="1">
    <citation type="journal article" date="2017" name="Gigascience">
        <title>The genome draft of coconut (Cocos nucifera).</title>
        <authorList>
            <person name="Xiao Y."/>
            <person name="Xu P."/>
            <person name="Fan H."/>
            <person name="Baudouin L."/>
            <person name="Xia W."/>
            <person name="Bocs S."/>
            <person name="Xu J."/>
            <person name="Li Q."/>
            <person name="Guo A."/>
            <person name="Zhou L."/>
            <person name="Li J."/>
            <person name="Wu Y."/>
            <person name="Ma Z."/>
            <person name="Armero A."/>
            <person name="Issali A.E."/>
            <person name="Liu N."/>
            <person name="Peng M."/>
            <person name="Yang Y."/>
        </authorList>
    </citation>
    <scope>NUCLEOTIDE SEQUENCE</scope>
    <source>
        <tissue evidence="8">Spear leaf of Hainan Tall coconut</tissue>
    </source>
</reference>
<dbReference type="EMBL" id="CM017873">
    <property type="protein sequence ID" value="KAG1330671.1"/>
    <property type="molecule type" value="Genomic_DNA"/>
</dbReference>
<feature type="transmembrane region" description="Helical" evidence="6">
    <location>
        <begin position="66"/>
        <end position="94"/>
    </location>
</feature>
<feature type="transmembrane region" description="Helical" evidence="6">
    <location>
        <begin position="45"/>
        <end position="60"/>
    </location>
</feature>
<keyword evidence="4 6" id="KW-1133">Transmembrane helix</keyword>
<dbReference type="PANTHER" id="PTHR10994:SF85">
    <property type="entry name" value="RETICULON-LIKE PROTEIN B9"/>
    <property type="match status" value="1"/>
</dbReference>
<dbReference type="PANTHER" id="PTHR10994">
    <property type="entry name" value="RETICULON"/>
    <property type="match status" value="1"/>
</dbReference>
<protein>
    <recommendedName>
        <fullName evidence="6">Reticulon-like protein</fullName>
    </recommendedName>
</protein>
<gene>
    <name evidence="8" type="ORF">COCNU_02G006390</name>
</gene>
<dbReference type="GO" id="GO:0005789">
    <property type="term" value="C:endoplasmic reticulum membrane"/>
    <property type="evidence" value="ECO:0007669"/>
    <property type="project" value="UniProtKB-SubCell"/>
</dbReference>
<evidence type="ECO:0000256" key="5">
    <source>
        <dbReference type="ARBA" id="ARBA00023136"/>
    </source>
</evidence>
<sequence>MASSSSKPGGQSSTTKAPSGGKKTLYDFLGEGKVADVVLWRKKRLSAGILAGFTALWLLFEVEEYHFVTLLCNMAIAAILVFFIWSNVAVLFGLSPPKIPEVRILSEQAFKEFVETLHRKLSRFASVLHRIAFGDDLKRCRLYTSDTSVKWMI</sequence>
<keyword evidence="3 6" id="KW-0256">Endoplasmic reticulum</keyword>
<evidence type="ECO:0000256" key="4">
    <source>
        <dbReference type="ARBA" id="ARBA00022989"/>
    </source>
</evidence>
<keyword evidence="5 6" id="KW-0472">Membrane</keyword>
<feature type="domain" description="Reticulon" evidence="7">
    <location>
        <begin position="34"/>
        <end position="138"/>
    </location>
</feature>